<evidence type="ECO:0000256" key="8">
    <source>
        <dbReference type="ARBA" id="ARBA00023279"/>
    </source>
</evidence>
<evidence type="ECO:0000256" key="10">
    <source>
        <dbReference type="SAM" id="Phobius"/>
    </source>
</evidence>
<dbReference type="GO" id="GO:0050830">
    <property type="term" value="P:defense response to Gram-positive bacterium"/>
    <property type="evidence" value="ECO:0007669"/>
    <property type="project" value="TreeGrafter"/>
</dbReference>
<keyword evidence="7" id="KW-0325">Glycoprotein</keyword>
<dbReference type="AlphaFoldDB" id="A0A1U7R4V3"/>
<dbReference type="InterPro" id="IPR036816">
    <property type="entry name" value="RNaseA-like_dom_sf"/>
</dbReference>
<organism evidence="12 13">
    <name type="scientific">Mesocricetus auratus</name>
    <name type="common">Golden hamster</name>
    <dbReference type="NCBI Taxonomy" id="10036"/>
    <lineage>
        <taxon>Eukaryota</taxon>
        <taxon>Metazoa</taxon>
        <taxon>Chordata</taxon>
        <taxon>Craniata</taxon>
        <taxon>Vertebrata</taxon>
        <taxon>Euteleostomi</taxon>
        <taxon>Mammalia</taxon>
        <taxon>Eutheria</taxon>
        <taxon>Euarchontoglires</taxon>
        <taxon>Glires</taxon>
        <taxon>Rodentia</taxon>
        <taxon>Myomorpha</taxon>
        <taxon>Muroidea</taxon>
        <taxon>Cricetidae</taxon>
        <taxon>Cricetinae</taxon>
        <taxon>Mesocricetus</taxon>
    </lineage>
</organism>
<accession>A0A1U7R4V3</accession>
<comment type="subcellular location">
    <subcellularLocation>
        <location evidence="1">Secreted</location>
    </subcellularLocation>
</comment>
<dbReference type="InterPro" id="IPR023412">
    <property type="entry name" value="RNaseA_domain"/>
</dbReference>
<keyword evidence="6" id="KW-0130">Cell adhesion</keyword>
<protein>
    <recommendedName>
        <fullName evidence="3">Inactive ribonuclease-like protein 10</fullName>
    </recommendedName>
</protein>
<evidence type="ECO:0000256" key="3">
    <source>
        <dbReference type="ARBA" id="ARBA00021355"/>
    </source>
</evidence>
<dbReference type="SUPFAM" id="SSF54076">
    <property type="entry name" value="RNase A-like"/>
    <property type="match status" value="1"/>
</dbReference>
<dbReference type="Proteomes" id="UP000886700">
    <property type="component" value="Unplaced"/>
</dbReference>
<evidence type="ECO:0000256" key="4">
    <source>
        <dbReference type="ARBA" id="ARBA00022525"/>
    </source>
</evidence>
<evidence type="ECO:0000313" key="12">
    <source>
        <dbReference type="Proteomes" id="UP000886700"/>
    </source>
</evidence>
<evidence type="ECO:0000256" key="5">
    <source>
        <dbReference type="ARBA" id="ARBA00022729"/>
    </source>
</evidence>
<dbReference type="GO" id="GO:0005576">
    <property type="term" value="C:extracellular region"/>
    <property type="evidence" value="ECO:0007669"/>
    <property type="project" value="UniProtKB-SubCell"/>
</dbReference>
<dbReference type="InterPro" id="IPR001427">
    <property type="entry name" value="RNaseA"/>
</dbReference>
<feature type="domain" description="Ribonuclease A-domain" evidence="11">
    <location>
        <begin position="135"/>
        <end position="246"/>
    </location>
</feature>
<dbReference type="GO" id="GO:0007155">
    <property type="term" value="P:cell adhesion"/>
    <property type="evidence" value="ECO:0007669"/>
    <property type="project" value="UniProtKB-KW"/>
</dbReference>
<name>A0A1U7R4V3_MESAU</name>
<keyword evidence="5" id="KW-0732">Signal</keyword>
<evidence type="ECO:0000256" key="9">
    <source>
        <dbReference type="ARBA" id="ARBA00045197"/>
    </source>
</evidence>
<dbReference type="PANTHER" id="PTHR11437:SF63">
    <property type="entry name" value="INACTIVE RIBONUCLEASE-LIKE PROTEIN 10"/>
    <property type="match status" value="1"/>
</dbReference>
<evidence type="ECO:0000256" key="6">
    <source>
        <dbReference type="ARBA" id="ARBA00022889"/>
    </source>
</evidence>
<dbReference type="Gene3D" id="3.10.130.10">
    <property type="entry name" value="Ribonuclease A-like domain"/>
    <property type="match status" value="1"/>
</dbReference>
<dbReference type="SMART" id="SM00092">
    <property type="entry name" value="RNAse_Pc"/>
    <property type="match status" value="1"/>
</dbReference>
<gene>
    <name evidence="13" type="primary">Rnase10</name>
</gene>
<dbReference type="RefSeq" id="XP_005087549.2">
    <property type="nucleotide sequence ID" value="XM_005087492.3"/>
</dbReference>
<evidence type="ECO:0000256" key="2">
    <source>
        <dbReference type="ARBA" id="ARBA00005600"/>
    </source>
</evidence>
<dbReference type="CTD" id="338879"/>
<dbReference type="KEGG" id="maua:101840161"/>
<reference evidence="13" key="1">
    <citation type="submission" date="2025-08" db="UniProtKB">
        <authorList>
            <consortium name="RefSeq"/>
        </authorList>
    </citation>
    <scope>IDENTIFICATION</scope>
    <source>
        <tissue evidence="13">Liver</tissue>
    </source>
</reference>
<feature type="transmembrane region" description="Helical" evidence="10">
    <location>
        <begin position="43"/>
        <end position="68"/>
    </location>
</feature>
<evidence type="ECO:0000313" key="13">
    <source>
        <dbReference type="RefSeq" id="XP_005087549.2"/>
    </source>
</evidence>
<dbReference type="CDD" id="cd00163">
    <property type="entry name" value="RNase_A"/>
    <property type="match status" value="1"/>
</dbReference>
<comment type="similarity">
    <text evidence="2">Belongs to the pancreatic ribonuclease family.</text>
</comment>
<evidence type="ECO:0000259" key="11">
    <source>
        <dbReference type="SMART" id="SM00092"/>
    </source>
</evidence>
<keyword evidence="10" id="KW-1133">Transmembrane helix</keyword>
<keyword evidence="8" id="KW-0278">Fertilization</keyword>
<dbReference type="PANTHER" id="PTHR11437">
    <property type="entry name" value="RIBONUCLEASE"/>
    <property type="match status" value="1"/>
</dbReference>
<dbReference type="GeneID" id="101840161"/>
<evidence type="ECO:0000256" key="7">
    <source>
        <dbReference type="ARBA" id="ARBA00023180"/>
    </source>
</evidence>
<keyword evidence="12" id="KW-1185">Reference proteome</keyword>
<keyword evidence="4" id="KW-0964">Secreted</keyword>
<sequence length="249" mass="27562">MGSGFWELLTEKKGQSQGHRKSQDCLKLLTSTGKMKVTLVHTLFMMLLLLLGLGLGLGLGLHMAAAVLQGSDQPLSEFWPGDSRNAAEATAEGEGSRTTEALVLDYEEMARSSWPGETVLNEDEVGESRMLRAEAVPQSQQDHRLRFDFSARDCNTMMAPKMKGYNHSCINQYTFIHETPSTVKEVCDSPEIACDLKGSKCHRSSRPFELTVCLLSKPGQVVPHCHYLTYITEKFIMITCNGSTQVKIG</sequence>
<dbReference type="eggNOG" id="ENOG502RPGF">
    <property type="taxonomic scope" value="Eukaryota"/>
</dbReference>
<dbReference type="GO" id="GO:0007338">
    <property type="term" value="P:single fertilization"/>
    <property type="evidence" value="ECO:0007669"/>
    <property type="project" value="UniProtKB-KW"/>
</dbReference>
<comment type="function">
    <text evidence="9">Secreted proximal epididymal protein required for post-testicular sperm maturation and male fertility. May be involved in sperm adhesion to the egg zona pellucida. Does not have ribonuclease activity.</text>
</comment>
<evidence type="ECO:0000256" key="1">
    <source>
        <dbReference type="ARBA" id="ARBA00004613"/>
    </source>
</evidence>
<keyword evidence="10" id="KW-0812">Transmembrane</keyword>
<proteinExistence type="inferred from homology"/>
<dbReference type="STRING" id="10036.ENSMAUP00000009980"/>
<dbReference type="Pfam" id="PF00074">
    <property type="entry name" value="RnaseA"/>
    <property type="match status" value="1"/>
</dbReference>
<dbReference type="OrthoDB" id="9830114at2759"/>
<dbReference type="PRINTS" id="PR00794">
    <property type="entry name" value="RIBONUCLEASE"/>
</dbReference>
<dbReference type="FunFam" id="3.10.130.10:FF:000002">
    <property type="entry name" value="Inactive ribonuclease-like protein 10"/>
    <property type="match status" value="1"/>
</dbReference>
<dbReference type="GO" id="GO:0003676">
    <property type="term" value="F:nucleic acid binding"/>
    <property type="evidence" value="ECO:0007669"/>
    <property type="project" value="InterPro"/>
</dbReference>
<keyword evidence="10" id="KW-0472">Membrane</keyword>